<feature type="non-terminal residue" evidence="2">
    <location>
        <position position="130"/>
    </location>
</feature>
<dbReference type="InterPro" id="IPR019248">
    <property type="entry name" value="Glucodextran_C"/>
</dbReference>
<sequence length="130" mass="13968">MTTAQAHTSIRLRECSTEGSYDLTDFKVYRDGDTLRFVSSVNGQILNPWALEAMSIQLMHIYIRSDGTASTAATPAVAGTNINTDGAWQYVAIANPRKLTGSIGASGVFAANGDRVADVSLSVREQRDIV</sequence>
<proteinExistence type="predicted"/>
<dbReference type="EMBL" id="KF122454">
    <property type="protein sequence ID" value="AIA89750.1"/>
    <property type="molecule type" value="Genomic_DNA"/>
</dbReference>
<reference evidence="2" key="1">
    <citation type="journal article" date="2013" name="Environ. Microbiol.">
        <title>Seasonally variable intestinal metagenomes of the red palm weevil (Rhynchophorus ferrugineus).</title>
        <authorList>
            <person name="Jia S."/>
            <person name="Zhang X."/>
            <person name="Zhang G."/>
            <person name="Yin A."/>
            <person name="Zhang S."/>
            <person name="Li F."/>
            <person name="Wang L."/>
            <person name="Zhao D."/>
            <person name="Yun Q."/>
            <person name="Tala"/>
            <person name="Wang J."/>
            <person name="Sun G."/>
            <person name="Baabdullah M."/>
            <person name="Yu X."/>
            <person name="Hu S."/>
            <person name="Al-Mssallem I.S."/>
            <person name="Yu J."/>
        </authorList>
    </citation>
    <scope>NUCLEOTIDE SEQUENCE</scope>
</reference>
<accession>A0A060C9N3</accession>
<dbReference type="AlphaFoldDB" id="A0A060C9N3"/>
<feature type="domain" description="Glucodextranase-like C-terminal" evidence="1">
    <location>
        <begin position="18"/>
        <end position="97"/>
    </location>
</feature>
<dbReference type="SUPFAM" id="SSF49344">
    <property type="entry name" value="CBD9-like"/>
    <property type="match status" value="1"/>
</dbReference>
<dbReference type="Pfam" id="PF09985">
    <property type="entry name" value="Glucodextran_C"/>
    <property type="match status" value="1"/>
</dbReference>
<evidence type="ECO:0000313" key="2">
    <source>
        <dbReference type="EMBL" id="AIA89750.1"/>
    </source>
</evidence>
<name>A0A060C9N3_9MICC</name>
<evidence type="ECO:0000259" key="1">
    <source>
        <dbReference type="Pfam" id="PF09985"/>
    </source>
</evidence>
<organism evidence="2">
    <name type="scientific">uncultured Arthrobacter sp</name>
    <dbReference type="NCBI Taxonomy" id="114050"/>
    <lineage>
        <taxon>Bacteria</taxon>
        <taxon>Bacillati</taxon>
        <taxon>Actinomycetota</taxon>
        <taxon>Actinomycetes</taxon>
        <taxon>Micrococcales</taxon>
        <taxon>Micrococcaceae</taxon>
        <taxon>Arthrobacter</taxon>
        <taxon>environmental samples</taxon>
    </lineage>
</organism>
<dbReference type="Gene3D" id="2.60.40.1190">
    <property type="match status" value="1"/>
</dbReference>
<protein>
    <submittedName>
        <fullName evidence="2">DUF2223</fullName>
    </submittedName>
</protein>